<evidence type="ECO:0000259" key="11">
    <source>
        <dbReference type="Pfam" id="PF21088"/>
    </source>
</evidence>
<accession>A0A419SHF9</accession>
<organism evidence="12 13">
    <name type="scientific">Ammoniphilus oxalaticus</name>
    <dbReference type="NCBI Taxonomy" id="66863"/>
    <lineage>
        <taxon>Bacteria</taxon>
        <taxon>Bacillati</taxon>
        <taxon>Bacillota</taxon>
        <taxon>Bacilli</taxon>
        <taxon>Bacillales</taxon>
        <taxon>Paenibacillaceae</taxon>
        <taxon>Aneurinibacillus group</taxon>
        <taxon>Ammoniphilus</taxon>
    </lineage>
</organism>
<dbReference type="PANTHER" id="PTHR30460:SF0">
    <property type="entry name" value="MODERATE CONDUCTANCE MECHANOSENSITIVE CHANNEL YBIO"/>
    <property type="match status" value="1"/>
</dbReference>
<evidence type="ECO:0000256" key="1">
    <source>
        <dbReference type="ARBA" id="ARBA00004651"/>
    </source>
</evidence>
<protein>
    <submittedName>
        <fullName evidence="12">Mechanosensitive ion channel protein MscS</fullName>
    </submittedName>
</protein>
<dbReference type="Gene3D" id="2.30.30.60">
    <property type="match status" value="1"/>
</dbReference>
<dbReference type="EMBL" id="MCHY01000009">
    <property type="protein sequence ID" value="RKD23222.1"/>
    <property type="molecule type" value="Genomic_DNA"/>
</dbReference>
<dbReference type="Pfam" id="PF21088">
    <property type="entry name" value="MS_channel_1st"/>
    <property type="match status" value="1"/>
</dbReference>
<feature type="domain" description="Mechanosensitive ion channel MscS C-terminal" evidence="10">
    <location>
        <begin position="188"/>
        <end position="271"/>
    </location>
</feature>
<dbReference type="InterPro" id="IPR045276">
    <property type="entry name" value="YbiO_bact"/>
</dbReference>
<dbReference type="Gene3D" id="1.10.287.1260">
    <property type="match status" value="1"/>
</dbReference>
<keyword evidence="4 8" id="KW-0812">Transmembrane</keyword>
<gene>
    <name evidence="12" type="ORF">BEP19_11660</name>
</gene>
<proteinExistence type="inferred from homology"/>
<dbReference type="SUPFAM" id="SSF50182">
    <property type="entry name" value="Sm-like ribonucleoproteins"/>
    <property type="match status" value="1"/>
</dbReference>
<dbReference type="GO" id="GO:0008381">
    <property type="term" value="F:mechanosensitive monoatomic ion channel activity"/>
    <property type="evidence" value="ECO:0007669"/>
    <property type="project" value="InterPro"/>
</dbReference>
<evidence type="ECO:0000256" key="3">
    <source>
        <dbReference type="ARBA" id="ARBA00022475"/>
    </source>
</evidence>
<dbReference type="Gene3D" id="3.30.70.100">
    <property type="match status" value="1"/>
</dbReference>
<dbReference type="InterPro" id="IPR049142">
    <property type="entry name" value="MS_channel_1st"/>
</dbReference>
<evidence type="ECO:0000259" key="9">
    <source>
        <dbReference type="Pfam" id="PF00924"/>
    </source>
</evidence>
<feature type="transmembrane region" description="Helical" evidence="8">
    <location>
        <begin position="97"/>
        <end position="119"/>
    </location>
</feature>
<keyword evidence="13" id="KW-1185">Reference proteome</keyword>
<dbReference type="FunFam" id="2.30.30.60:FF:000001">
    <property type="entry name" value="MscS Mechanosensitive ion channel"/>
    <property type="match status" value="1"/>
</dbReference>
<dbReference type="InterPro" id="IPR049278">
    <property type="entry name" value="MS_channel_C"/>
</dbReference>
<comment type="function">
    <text evidence="7">May play a role in resistance to osmotic downshock.</text>
</comment>
<feature type="transmembrane region" description="Helical" evidence="8">
    <location>
        <begin position="31"/>
        <end position="52"/>
    </location>
</feature>
<dbReference type="InterPro" id="IPR011014">
    <property type="entry name" value="MscS_channel_TM-2"/>
</dbReference>
<evidence type="ECO:0000256" key="8">
    <source>
        <dbReference type="SAM" id="Phobius"/>
    </source>
</evidence>
<evidence type="ECO:0000313" key="12">
    <source>
        <dbReference type="EMBL" id="RKD23222.1"/>
    </source>
</evidence>
<dbReference type="Proteomes" id="UP000284219">
    <property type="component" value="Unassembled WGS sequence"/>
</dbReference>
<dbReference type="AlphaFoldDB" id="A0A419SHF9"/>
<dbReference type="FunFam" id="1.10.287.1260:FF:000005">
    <property type="entry name" value="Mechanosensitive ion channel family protein"/>
    <property type="match status" value="1"/>
</dbReference>
<dbReference type="GO" id="GO:0005886">
    <property type="term" value="C:plasma membrane"/>
    <property type="evidence" value="ECO:0007669"/>
    <property type="project" value="UniProtKB-SubCell"/>
</dbReference>
<dbReference type="PANTHER" id="PTHR30460">
    <property type="entry name" value="MODERATE CONDUCTANCE MECHANOSENSITIVE CHANNEL YBIO"/>
    <property type="match status" value="1"/>
</dbReference>
<evidence type="ECO:0000313" key="13">
    <source>
        <dbReference type="Proteomes" id="UP000284219"/>
    </source>
</evidence>
<keyword evidence="6 8" id="KW-0472">Membrane</keyword>
<reference evidence="12 13" key="1">
    <citation type="submission" date="2016-08" db="EMBL/GenBank/DDBJ databases">
        <title>Novel Firmicute Genomes.</title>
        <authorList>
            <person name="Poppleton D.I."/>
            <person name="Gribaldo S."/>
        </authorList>
    </citation>
    <scope>NUCLEOTIDE SEQUENCE [LARGE SCALE GENOMIC DNA]</scope>
    <source>
        <strain evidence="12 13">RAOx-1</strain>
    </source>
</reference>
<feature type="domain" description="Mechanosensitive ion channel transmembrane helices 2/3" evidence="11">
    <location>
        <begin position="75"/>
        <end position="116"/>
    </location>
</feature>
<dbReference type="InterPro" id="IPR023408">
    <property type="entry name" value="MscS_beta-dom_sf"/>
</dbReference>
<dbReference type="Pfam" id="PF00924">
    <property type="entry name" value="MS_channel_2nd"/>
    <property type="match status" value="1"/>
</dbReference>
<evidence type="ECO:0000256" key="5">
    <source>
        <dbReference type="ARBA" id="ARBA00022989"/>
    </source>
</evidence>
<comment type="similarity">
    <text evidence="2">Belongs to the MscS (TC 1.A.23) family.</text>
</comment>
<dbReference type="InterPro" id="IPR011066">
    <property type="entry name" value="MscS_channel_C_sf"/>
</dbReference>
<evidence type="ECO:0000256" key="2">
    <source>
        <dbReference type="ARBA" id="ARBA00008017"/>
    </source>
</evidence>
<dbReference type="SUPFAM" id="SSF82689">
    <property type="entry name" value="Mechanosensitive channel protein MscS (YggB), C-terminal domain"/>
    <property type="match status" value="1"/>
</dbReference>
<dbReference type="InterPro" id="IPR006685">
    <property type="entry name" value="MscS_channel_2nd"/>
</dbReference>
<comment type="subcellular location">
    <subcellularLocation>
        <location evidence="1">Cell membrane</location>
        <topology evidence="1">Multi-pass membrane protein</topology>
    </subcellularLocation>
</comment>
<keyword evidence="3" id="KW-1003">Cell membrane</keyword>
<dbReference type="InterPro" id="IPR010920">
    <property type="entry name" value="LSM_dom_sf"/>
</dbReference>
<feature type="transmembrane region" description="Helical" evidence="8">
    <location>
        <begin position="72"/>
        <end position="91"/>
    </location>
</feature>
<feature type="domain" description="Mechanosensitive ion channel MscS" evidence="9">
    <location>
        <begin position="117"/>
        <end position="181"/>
    </location>
</feature>
<comment type="caution">
    <text evidence="12">The sequence shown here is derived from an EMBL/GenBank/DDBJ whole genome shotgun (WGS) entry which is preliminary data.</text>
</comment>
<sequence>MNWFETIYLEAYQYITDSSIWIKMGEAAVKILLIIVAAKISARVGIASIDRVFKQRGKLKVNERRIETMRSLVRNVASYVIYFIAILLVLSELNFELAPVLASAGVIGLAVGFGAQNLVRDVITGFFIIFEDQYAVGDYVTIGAYTGTVQEFGLRITKIKSYTGEINIIPNGSITEVTNFSVQNSLAVLDVRVAYEEDLERVKQVLEMALLRAHVEIEDIIADPEIVGVQDLGISEILIRVTAECNPTTQFSVNRQLRALIKQAFDEEGIRVPYPRFVTIPQEVKNE</sequence>
<keyword evidence="5 8" id="KW-1133">Transmembrane helix</keyword>
<evidence type="ECO:0000256" key="4">
    <source>
        <dbReference type="ARBA" id="ARBA00022692"/>
    </source>
</evidence>
<evidence type="ECO:0000256" key="7">
    <source>
        <dbReference type="ARBA" id="ARBA00059688"/>
    </source>
</evidence>
<name>A0A419SHF9_9BACL</name>
<dbReference type="Pfam" id="PF21082">
    <property type="entry name" value="MS_channel_3rd"/>
    <property type="match status" value="1"/>
</dbReference>
<evidence type="ECO:0000259" key="10">
    <source>
        <dbReference type="Pfam" id="PF21082"/>
    </source>
</evidence>
<dbReference type="SUPFAM" id="SSF82861">
    <property type="entry name" value="Mechanosensitive channel protein MscS (YggB), transmembrane region"/>
    <property type="match status" value="1"/>
</dbReference>
<evidence type="ECO:0000256" key="6">
    <source>
        <dbReference type="ARBA" id="ARBA00023136"/>
    </source>
</evidence>